<dbReference type="AlphaFoldDB" id="A0A5N4E444"/>
<gene>
    <name evidence="2" type="ORF">Cadr_000006502</name>
</gene>
<keyword evidence="3" id="KW-1185">Reference proteome</keyword>
<organism evidence="2 3">
    <name type="scientific">Camelus dromedarius</name>
    <name type="common">Dromedary</name>
    <name type="synonym">Arabian camel</name>
    <dbReference type="NCBI Taxonomy" id="9838"/>
    <lineage>
        <taxon>Eukaryota</taxon>
        <taxon>Metazoa</taxon>
        <taxon>Chordata</taxon>
        <taxon>Craniata</taxon>
        <taxon>Vertebrata</taxon>
        <taxon>Euteleostomi</taxon>
        <taxon>Mammalia</taxon>
        <taxon>Eutheria</taxon>
        <taxon>Laurasiatheria</taxon>
        <taxon>Artiodactyla</taxon>
        <taxon>Tylopoda</taxon>
        <taxon>Camelidae</taxon>
        <taxon>Camelus</taxon>
    </lineage>
</organism>
<protein>
    <submittedName>
        <fullName evidence="2">Uncharacterized protein</fullName>
    </submittedName>
</protein>
<name>A0A5N4E444_CAMDR</name>
<comment type="caution">
    <text evidence="2">The sequence shown here is derived from an EMBL/GenBank/DDBJ whole genome shotgun (WGS) entry which is preliminary data.</text>
</comment>
<reference evidence="2 3" key="1">
    <citation type="journal article" date="2019" name="Mol. Ecol. Resour.">
        <title>Improving Illumina assemblies with Hi-C and long reads: an example with the North African dromedary.</title>
        <authorList>
            <person name="Elbers J.P."/>
            <person name="Rogers M.F."/>
            <person name="Perelman P.L."/>
            <person name="Proskuryakova A.A."/>
            <person name="Serdyukova N.A."/>
            <person name="Johnson W.E."/>
            <person name="Horin P."/>
            <person name="Corander J."/>
            <person name="Murphy D."/>
            <person name="Burger P.A."/>
        </authorList>
    </citation>
    <scope>NUCLEOTIDE SEQUENCE [LARGE SCALE GENOMIC DNA]</scope>
    <source>
        <strain evidence="2">Drom800</strain>
        <tissue evidence="2">Blood</tissue>
    </source>
</reference>
<evidence type="ECO:0000256" key="1">
    <source>
        <dbReference type="SAM" id="MobiDB-lite"/>
    </source>
</evidence>
<dbReference type="EMBL" id="JWIN03000006">
    <property type="protein sequence ID" value="KAB1278223.1"/>
    <property type="molecule type" value="Genomic_DNA"/>
</dbReference>
<evidence type="ECO:0000313" key="2">
    <source>
        <dbReference type="EMBL" id="KAB1278223.1"/>
    </source>
</evidence>
<feature type="region of interest" description="Disordered" evidence="1">
    <location>
        <begin position="64"/>
        <end position="86"/>
    </location>
</feature>
<proteinExistence type="predicted"/>
<sequence length="86" mass="9212">MPMLTKAREDGLVELFAHVCSWVEPPQWLDAGGSLISISGEEKLTEASGISDFRPHTIPQEGCLQSSGDSLLKGASSIPGSVDQEW</sequence>
<accession>A0A5N4E444</accession>
<evidence type="ECO:0000313" key="3">
    <source>
        <dbReference type="Proteomes" id="UP000299084"/>
    </source>
</evidence>
<dbReference type="Proteomes" id="UP000299084">
    <property type="component" value="Unassembled WGS sequence"/>
</dbReference>